<comment type="caution">
    <text evidence="1">The sequence shown here is derived from an EMBL/GenBank/DDBJ whole genome shotgun (WGS) entry which is preliminary data.</text>
</comment>
<protein>
    <recommendedName>
        <fullName evidence="3">DUF4926 domain-containing protein</fullName>
    </recommendedName>
</protein>
<organism evidence="1 2">
    <name type="scientific">Lichenibacterium minor</name>
    <dbReference type="NCBI Taxonomy" id="2316528"/>
    <lineage>
        <taxon>Bacteria</taxon>
        <taxon>Pseudomonadati</taxon>
        <taxon>Pseudomonadota</taxon>
        <taxon>Alphaproteobacteria</taxon>
        <taxon>Hyphomicrobiales</taxon>
        <taxon>Lichenihabitantaceae</taxon>
        <taxon>Lichenibacterium</taxon>
    </lineage>
</organism>
<sequence>MRVGDPVRLRPDSPLRERLAPFADDVGCVVDTYQDDDDDGLRIAVAYPDQLYGWLTPLSAEEFVLDHSRPDEPF</sequence>
<accession>A0A4Q2U222</accession>
<gene>
    <name evidence="1" type="ORF">D3273_26930</name>
</gene>
<evidence type="ECO:0008006" key="3">
    <source>
        <dbReference type="Google" id="ProtNLM"/>
    </source>
</evidence>
<name>A0A4Q2U222_9HYPH</name>
<evidence type="ECO:0000313" key="2">
    <source>
        <dbReference type="Proteomes" id="UP000290759"/>
    </source>
</evidence>
<evidence type="ECO:0000313" key="1">
    <source>
        <dbReference type="EMBL" id="RYC28881.1"/>
    </source>
</evidence>
<dbReference type="OrthoDB" id="8460980at2"/>
<dbReference type="RefSeq" id="WP_129230027.1">
    <property type="nucleotide sequence ID" value="NZ_QYBB01000094.1"/>
</dbReference>
<dbReference type="EMBL" id="QYBB01000094">
    <property type="protein sequence ID" value="RYC28881.1"/>
    <property type="molecule type" value="Genomic_DNA"/>
</dbReference>
<dbReference type="Proteomes" id="UP000290759">
    <property type="component" value="Unassembled WGS sequence"/>
</dbReference>
<reference evidence="1 2" key="2">
    <citation type="submission" date="2019-02" db="EMBL/GenBank/DDBJ databases">
        <title>'Lichenibacterium ramalinii' gen. nov. sp. nov., 'Lichenibacterium minor' gen. nov. sp. nov.</title>
        <authorList>
            <person name="Pankratov T."/>
        </authorList>
    </citation>
    <scope>NUCLEOTIDE SEQUENCE [LARGE SCALE GENOMIC DNA]</scope>
    <source>
        <strain evidence="1 2">RmlP026</strain>
    </source>
</reference>
<dbReference type="AlphaFoldDB" id="A0A4Q2U222"/>
<reference evidence="1 2" key="1">
    <citation type="submission" date="2018-12" db="EMBL/GenBank/DDBJ databases">
        <authorList>
            <person name="Grouzdev D.S."/>
            <person name="Krutkina M.S."/>
        </authorList>
    </citation>
    <scope>NUCLEOTIDE SEQUENCE [LARGE SCALE GENOMIC DNA]</scope>
    <source>
        <strain evidence="1 2">RmlP026</strain>
    </source>
</reference>
<keyword evidence="2" id="KW-1185">Reference proteome</keyword>
<proteinExistence type="predicted"/>